<feature type="compositionally biased region" description="Acidic residues" evidence="12">
    <location>
        <begin position="33"/>
        <end position="59"/>
    </location>
</feature>
<dbReference type="PANTHER" id="PTHR13454">
    <property type="entry name" value="PROTEIN MCM10 HOMOLOG"/>
    <property type="match status" value="1"/>
</dbReference>
<dbReference type="InterPro" id="IPR056791">
    <property type="entry name" value="Znf_Mcm10_C"/>
</dbReference>
<dbReference type="CTD" id="55388"/>
<protein>
    <recommendedName>
        <fullName evidence="3">Protein MCM10 homolog</fullName>
    </recommendedName>
</protein>
<accession>A0A6P7HMA8</accession>
<feature type="compositionally biased region" description="Basic and acidic residues" evidence="12">
    <location>
        <begin position="81"/>
        <end position="109"/>
    </location>
</feature>
<evidence type="ECO:0000256" key="9">
    <source>
        <dbReference type="ARBA" id="ARBA00023054"/>
    </source>
</evidence>
<gene>
    <name evidence="15" type="primary">mcm10</name>
</gene>
<evidence type="ECO:0000256" key="12">
    <source>
        <dbReference type="SAM" id="MobiDB-lite"/>
    </source>
</evidence>
<evidence type="ECO:0000313" key="14">
    <source>
        <dbReference type="Proteomes" id="UP000515145"/>
    </source>
</evidence>
<dbReference type="GO" id="GO:0006270">
    <property type="term" value="P:DNA replication initiation"/>
    <property type="evidence" value="ECO:0007669"/>
    <property type="project" value="InterPro"/>
</dbReference>
<dbReference type="OrthoDB" id="273123at2759"/>
<dbReference type="AlphaFoldDB" id="A0A6P7HMA8"/>
<dbReference type="InterPro" id="IPR040184">
    <property type="entry name" value="Mcm10"/>
</dbReference>
<dbReference type="GO" id="GO:0006974">
    <property type="term" value="P:DNA damage response"/>
    <property type="evidence" value="ECO:0007669"/>
    <property type="project" value="UniProtKB-KW"/>
</dbReference>
<feature type="compositionally biased region" description="Basic and acidic residues" evidence="12">
    <location>
        <begin position="724"/>
        <end position="734"/>
    </location>
</feature>
<keyword evidence="5" id="KW-0479">Metal-binding</keyword>
<feature type="region of interest" description="Disordered" evidence="12">
    <location>
        <begin position="17"/>
        <end position="154"/>
    </location>
</feature>
<reference evidence="15" key="1">
    <citation type="submission" date="2025-08" db="UniProtKB">
        <authorList>
            <consortium name="RefSeq"/>
        </authorList>
    </citation>
    <scope>IDENTIFICATION</scope>
</reference>
<evidence type="ECO:0000256" key="7">
    <source>
        <dbReference type="ARBA" id="ARBA00022771"/>
    </source>
</evidence>
<feature type="compositionally biased region" description="Polar residues" evidence="12">
    <location>
        <begin position="631"/>
        <end position="642"/>
    </location>
</feature>
<evidence type="ECO:0000256" key="4">
    <source>
        <dbReference type="ARBA" id="ARBA00022705"/>
    </source>
</evidence>
<dbReference type="GeneID" id="114431621"/>
<dbReference type="InParanoid" id="A0A6P7HMA8"/>
<feature type="compositionally biased region" description="Polar residues" evidence="12">
    <location>
        <begin position="121"/>
        <end position="153"/>
    </location>
</feature>
<comment type="similarity">
    <text evidence="2">Belongs to the MCM10 family.</text>
</comment>
<keyword evidence="9" id="KW-0175">Coiled coil</keyword>
<comment type="subcellular location">
    <subcellularLocation>
        <location evidence="1">Nucleus</location>
    </subcellularLocation>
</comment>
<evidence type="ECO:0000256" key="11">
    <source>
        <dbReference type="ARBA" id="ARBA00023242"/>
    </source>
</evidence>
<evidence type="ECO:0000313" key="15">
    <source>
        <dbReference type="RefSeq" id="XP_028254988.1"/>
    </source>
</evidence>
<proteinExistence type="inferred from homology"/>
<dbReference type="RefSeq" id="XP_028254988.1">
    <property type="nucleotide sequence ID" value="XM_028399187.1"/>
</dbReference>
<evidence type="ECO:0000256" key="5">
    <source>
        <dbReference type="ARBA" id="ARBA00022723"/>
    </source>
</evidence>
<dbReference type="GO" id="GO:0003697">
    <property type="term" value="F:single-stranded DNA binding"/>
    <property type="evidence" value="ECO:0007669"/>
    <property type="project" value="InterPro"/>
</dbReference>
<evidence type="ECO:0000256" key="3">
    <source>
        <dbReference type="ARBA" id="ARBA00017770"/>
    </source>
</evidence>
<dbReference type="InterPro" id="IPR015411">
    <property type="entry name" value="Rep_factor_Mcm10_C"/>
</dbReference>
<dbReference type="Gene3D" id="2.40.50.140">
    <property type="entry name" value="Nucleic acid-binding proteins"/>
    <property type="match status" value="1"/>
</dbReference>
<keyword evidence="8" id="KW-0862">Zinc</keyword>
<dbReference type="GO" id="GO:0003688">
    <property type="term" value="F:DNA replication origin binding"/>
    <property type="evidence" value="ECO:0007669"/>
    <property type="project" value="TreeGrafter"/>
</dbReference>
<dbReference type="Proteomes" id="UP000515145">
    <property type="component" value="Chromosome 2"/>
</dbReference>
<dbReference type="Pfam" id="PF09329">
    <property type="entry name" value="zf-primase"/>
    <property type="match status" value="1"/>
</dbReference>
<dbReference type="PANTHER" id="PTHR13454:SF11">
    <property type="entry name" value="PROTEIN MCM10 HOMOLOG"/>
    <property type="match status" value="1"/>
</dbReference>
<keyword evidence="10" id="KW-0238">DNA-binding</keyword>
<sequence>MSCDSEDDLDILTALLVESEGVGDGQDSQEQPGDLDDLFDKDSGEEEEYNEGIEEEEGDVSTADVVSDLFGDVDDIETEDTNGKDNRGEASDNLNKSKEDLQEELRRMQEQMQRLQQQLETNQRTSSPSLTPVRTAASSATTKPALTHQSTFKLTKPAAVTQKTKTQMVRGGSLKVQESSDFSSQLNLADSFQRKPRVAHQAKPSTSPEERGPLVEIKIGSSFQPEASTSTGSDPLQSPPASQSRPAPAALAGQSKPASYPLPKDAAVEKYSGLRLRKPRVSSSEMDRKMADRRLIRLSQVPDRLAREKLEDSDWVTFAVVVNKATPQSNSSGKTFSIWKLNDLHNLEVFVSLLLFGEVHKEHWKTELGSVIGLLNPNPMKQKDGYDGVSLTVDHPQKVLLMGEAQDFGKCKALKKNGDPCTQIVNMYECQFCQFHVKAQYKKMSSKRAELQSSFSGKAPNKVKGGSLRDRLCQDGFYYGGVSSAACAASLTASKPNKPAQKTLDQLFVKGSTQLVSQAKKLALQAGEVSGCSDEFKSLMTVPTPGTLQLKKHLTQGSKAVSKDTAGVPVQSISASDLLKQQKEKQRELLERRRRRADEIQKRVLQNSSGGAVPAPSQGGLMSPRAGSEATKPSQSPATPHTPTLGRGFSKGDDILFFDNSPPPAPSAKALSLSAAKLAALKKLKAKGMGLKKEDPNAVKRKRSNSSEINTRVEKNLTSTNGESSRHEEEEPAQKKKREQLSYIQSEEFQKILNAKSRHGVILQAAEYQLQERYFDALVKKEQMEEKMKGIREMKCRAVTCRKCNYTYFKPADRCVGENHELRWHDAVKRFFKCPCGQRAIALDRLPHKHCSNCGLFKWERDGMLKEKIGPKIGGELLLPRGEEHGKFLNST</sequence>
<dbReference type="GO" id="GO:0043596">
    <property type="term" value="C:nuclear replication fork"/>
    <property type="evidence" value="ECO:0007669"/>
    <property type="project" value="TreeGrafter"/>
</dbReference>
<keyword evidence="6" id="KW-0227">DNA damage</keyword>
<dbReference type="FunCoup" id="A0A6P7HMA8">
    <property type="interactions" value="1291"/>
</dbReference>
<feature type="compositionally biased region" description="Acidic residues" evidence="12">
    <location>
        <begin position="71"/>
        <end position="80"/>
    </location>
</feature>
<dbReference type="Gene3D" id="1.20.5.420">
    <property type="entry name" value="Immunoglobulin FC, subunit C"/>
    <property type="match status" value="1"/>
</dbReference>
<dbReference type="InterPro" id="IPR012340">
    <property type="entry name" value="NA-bd_OB-fold"/>
</dbReference>
<evidence type="ECO:0000256" key="2">
    <source>
        <dbReference type="ARBA" id="ARBA00009679"/>
    </source>
</evidence>
<feature type="compositionally biased region" description="Polar residues" evidence="12">
    <location>
        <begin position="706"/>
        <end position="723"/>
    </location>
</feature>
<dbReference type="Pfam" id="PF22379">
    <property type="entry name" value="OB_MCM10"/>
    <property type="match status" value="1"/>
</dbReference>
<dbReference type="Pfam" id="PF09332">
    <property type="entry name" value="Mcm10"/>
    <property type="match status" value="1"/>
</dbReference>
<dbReference type="Pfam" id="PF24863">
    <property type="entry name" value="zf-CCCH_Mcm10"/>
    <property type="match status" value="1"/>
</dbReference>
<feature type="region of interest" description="Disordered" evidence="12">
    <location>
        <begin position="163"/>
        <end position="182"/>
    </location>
</feature>
<feature type="domain" description="Replication factor Mcm10 C-terminal" evidence="13">
    <location>
        <begin position="540"/>
        <end position="891"/>
    </location>
</feature>
<feature type="region of interest" description="Disordered" evidence="12">
    <location>
        <begin position="689"/>
        <end position="738"/>
    </location>
</feature>
<feature type="region of interest" description="Disordered" evidence="12">
    <location>
        <begin position="190"/>
        <end position="264"/>
    </location>
</feature>
<feature type="compositionally biased region" description="Low complexity" evidence="12">
    <location>
        <begin position="235"/>
        <end position="252"/>
    </location>
</feature>
<keyword evidence="11" id="KW-0539">Nucleus</keyword>
<evidence type="ECO:0000256" key="6">
    <source>
        <dbReference type="ARBA" id="ARBA00022763"/>
    </source>
</evidence>
<keyword evidence="14" id="KW-1185">Reference proteome</keyword>
<feature type="region of interest" description="Disordered" evidence="12">
    <location>
        <begin position="600"/>
        <end position="668"/>
    </location>
</feature>
<name>A0A6P7HMA8_9TELE</name>
<keyword evidence="4" id="KW-0235">DNA replication</keyword>
<evidence type="ECO:0000256" key="10">
    <source>
        <dbReference type="ARBA" id="ARBA00023125"/>
    </source>
</evidence>
<evidence type="ECO:0000256" key="1">
    <source>
        <dbReference type="ARBA" id="ARBA00004123"/>
    </source>
</evidence>
<organism evidence="14 15">
    <name type="scientific">Parambassis ranga</name>
    <name type="common">Indian glassy fish</name>
    <dbReference type="NCBI Taxonomy" id="210632"/>
    <lineage>
        <taxon>Eukaryota</taxon>
        <taxon>Metazoa</taxon>
        <taxon>Chordata</taxon>
        <taxon>Craniata</taxon>
        <taxon>Vertebrata</taxon>
        <taxon>Euteleostomi</taxon>
        <taxon>Actinopterygii</taxon>
        <taxon>Neopterygii</taxon>
        <taxon>Teleostei</taxon>
        <taxon>Neoteleostei</taxon>
        <taxon>Acanthomorphata</taxon>
        <taxon>Ovalentaria</taxon>
        <taxon>Ambassidae</taxon>
        <taxon>Parambassis</taxon>
    </lineage>
</organism>
<dbReference type="InterPro" id="IPR015408">
    <property type="entry name" value="Znf_Mcm10/DnaG"/>
</dbReference>
<evidence type="ECO:0000256" key="8">
    <source>
        <dbReference type="ARBA" id="ARBA00022833"/>
    </source>
</evidence>
<dbReference type="FunFam" id="2.40.50.140:FF:000167">
    <property type="entry name" value="Minichromosome maintenance 10 replication initiation factor"/>
    <property type="match status" value="1"/>
</dbReference>
<dbReference type="SMART" id="SM01280">
    <property type="entry name" value="Mcm10"/>
    <property type="match status" value="1"/>
</dbReference>
<dbReference type="GO" id="GO:0008270">
    <property type="term" value="F:zinc ion binding"/>
    <property type="evidence" value="ECO:0007669"/>
    <property type="project" value="UniProtKB-KW"/>
</dbReference>
<evidence type="ECO:0000259" key="13">
    <source>
        <dbReference type="SMART" id="SM01280"/>
    </source>
</evidence>
<feature type="compositionally biased region" description="Low complexity" evidence="12">
    <location>
        <begin position="110"/>
        <end position="120"/>
    </location>
</feature>
<keyword evidence="7" id="KW-0863">Zinc-finger</keyword>
<feature type="compositionally biased region" description="Polar residues" evidence="12">
    <location>
        <begin position="221"/>
        <end position="234"/>
    </location>
</feature>
<dbReference type="InterPro" id="IPR055065">
    <property type="entry name" value="OB_MCM10"/>
</dbReference>